<keyword evidence="5" id="KW-0716">Sensory transduction</keyword>
<keyword evidence="10 17" id="KW-0472">Membrane</keyword>
<dbReference type="InterPro" id="IPR017452">
    <property type="entry name" value="GPCR_Rhodpsn_7TM"/>
</dbReference>
<evidence type="ECO:0000256" key="15">
    <source>
        <dbReference type="RuleBase" id="RU000688"/>
    </source>
</evidence>
<comment type="subcellular location">
    <subcellularLocation>
        <location evidence="2">Cell membrane</location>
        <topology evidence="2">Multi-pass membrane protein</topology>
    </subcellularLocation>
</comment>
<evidence type="ECO:0000256" key="16">
    <source>
        <dbReference type="SAM" id="MobiDB-lite"/>
    </source>
</evidence>
<evidence type="ECO:0000256" key="13">
    <source>
        <dbReference type="ARBA" id="ARBA00023180"/>
    </source>
</evidence>
<dbReference type="PROSITE" id="PS50262">
    <property type="entry name" value="G_PROTEIN_RECEP_F1_2"/>
    <property type="match status" value="1"/>
</dbReference>
<dbReference type="FunFam" id="1.10.1220.70:FF:000001">
    <property type="entry name" value="Olfactory receptor"/>
    <property type="match status" value="1"/>
</dbReference>
<dbReference type="eggNOG" id="ENOG502QVH7">
    <property type="taxonomic scope" value="Eukaryota"/>
</dbReference>
<evidence type="ECO:0000256" key="17">
    <source>
        <dbReference type="SAM" id="Phobius"/>
    </source>
</evidence>
<keyword evidence="11" id="KW-1015">Disulfide bond</keyword>
<dbReference type="SMART" id="SM01381">
    <property type="entry name" value="7TM_GPCR_Srsx"/>
    <property type="match status" value="1"/>
</dbReference>
<keyword evidence="8 17" id="KW-1133">Transmembrane helix</keyword>
<feature type="region of interest" description="Disordered" evidence="16">
    <location>
        <begin position="1"/>
        <end position="25"/>
    </location>
</feature>
<accession>L5MCQ3</accession>
<dbReference type="InterPro" id="IPR000276">
    <property type="entry name" value="GPCR_Rhodpsn"/>
</dbReference>
<evidence type="ECO:0000256" key="9">
    <source>
        <dbReference type="ARBA" id="ARBA00023040"/>
    </source>
</evidence>
<dbReference type="AlphaFoldDB" id="L5MCQ3"/>
<dbReference type="PRINTS" id="PR00237">
    <property type="entry name" value="GPCRRHODOPSN"/>
</dbReference>
<evidence type="ECO:0000256" key="6">
    <source>
        <dbReference type="ARBA" id="ARBA00022692"/>
    </source>
</evidence>
<evidence type="ECO:0000259" key="18">
    <source>
        <dbReference type="PROSITE" id="PS50262"/>
    </source>
</evidence>
<keyword evidence="6 15" id="KW-0812">Transmembrane</keyword>
<dbReference type="SUPFAM" id="SSF81321">
    <property type="entry name" value="Family A G protein-coupled receptor-like"/>
    <property type="match status" value="1"/>
</dbReference>
<feature type="transmembrane region" description="Helical" evidence="17">
    <location>
        <begin position="201"/>
        <end position="220"/>
    </location>
</feature>
<evidence type="ECO:0000313" key="20">
    <source>
        <dbReference type="Proteomes" id="UP000010556"/>
    </source>
</evidence>
<comment type="function">
    <text evidence="1">Putative odorant or sperm cell receptor.</text>
</comment>
<name>L5MCQ3_MYODS</name>
<evidence type="ECO:0000256" key="14">
    <source>
        <dbReference type="ARBA" id="ARBA00023224"/>
    </source>
</evidence>
<sequence length="408" mass="45346">MNPDLHAQPTSVFHGIPSNGSKSLDLQTSKEKVKMLVQLIQVESQWHHPINTFVKGLLGDTLGSSLTEDYNPDSAADPKGGGPEHQNKRPQGQVRLMRTLETTNISGFVSEFILLGFPCRRDIQILLFVFFSFIYLLTLLGNTSIICAVWSSRKLHTPMYILLANFSFLEICYVSSDVPKMLANIISQTKSISYTGCLLQFYFFFSMCAAEGLFLSVMSFDRFLAICRPLHYPTIMTHRLCAQLVIFCWAGGFLWLLTPLTLVSQVPFCGPNTIDHFLCDLAPLLALSCAPVSGITLACGIISSLIIFLTFLYILGTYFCVLSVVLQVPSGAGRHKAFSTCASHLTVVSLFYGSVMVMYVSPGSGNYSGMQKFVTLFYALATPFFNPLIYNFRNKDMKDALKKILNVL</sequence>
<organism evidence="19 20">
    <name type="scientific">Myotis davidii</name>
    <name type="common">David's myotis</name>
    <dbReference type="NCBI Taxonomy" id="225400"/>
    <lineage>
        <taxon>Eukaryota</taxon>
        <taxon>Metazoa</taxon>
        <taxon>Chordata</taxon>
        <taxon>Craniata</taxon>
        <taxon>Vertebrata</taxon>
        <taxon>Euteleostomi</taxon>
        <taxon>Mammalia</taxon>
        <taxon>Eutheria</taxon>
        <taxon>Laurasiatheria</taxon>
        <taxon>Chiroptera</taxon>
        <taxon>Yangochiroptera</taxon>
        <taxon>Vespertilionidae</taxon>
        <taxon>Myotis</taxon>
    </lineage>
</organism>
<proteinExistence type="inferred from homology"/>
<keyword evidence="20" id="KW-1185">Reference proteome</keyword>
<evidence type="ECO:0000256" key="5">
    <source>
        <dbReference type="ARBA" id="ARBA00022606"/>
    </source>
</evidence>
<dbReference type="InterPro" id="IPR050939">
    <property type="entry name" value="Olfactory_GPCR1"/>
</dbReference>
<dbReference type="FunFam" id="1.20.1070.10:FF:000001">
    <property type="entry name" value="Olfactory receptor"/>
    <property type="match status" value="1"/>
</dbReference>
<dbReference type="GO" id="GO:0004984">
    <property type="term" value="F:olfactory receptor activity"/>
    <property type="evidence" value="ECO:0007669"/>
    <property type="project" value="InterPro"/>
</dbReference>
<dbReference type="PRINTS" id="PR00245">
    <property type="entry name" value="OLFACTORYR"/>
</dbReference>
<evidence type="ECO:0000256" key="3">
    <source>
        <dbReference type="ARBA" id="ARBA00010663"/>
    </source>
</evidence>
<dbReference type="Gene3D" id="1.20.1070.10">
    <property type="entry name" value="Rhodopsin 7-helix transmembrane proteins"/>
    <property type="match status" value="1"/>
</dbReference>
<feature type="region of interest" description="Disordered" evidence="16">
    <location>
        <begin position="69"/>
        <end position="92"/>
    </location>
</feature>
<feature type="domain" description="G-protein coupled receptors family 1 profile" evidence="18">
    <location>
        <begin position="141"/>
        <end position="390"/>
    </location>
</feature>
<evidence type="ECO:0000256" key="10">
    <source>
        <dbReference type="ARBA" id="ARBA00023136"/>
    </source>
</evidence>
<gene>
    <name evidence="19" type="ORF">MDA_GLEAN10005562</name>
</gene>
<evidence type="ECO:0000256" key="4">
    <source>
        <dbReference type="ARBA" id="ARBA00022475"/>
    </source>
</evidence>
<keyword evidence="13" id="KW-0325">Glycoprotein</keyword>
<keyword evidence="7" id="KW-0552">Olfaction</keyword>
<feature type="transmembrane region" description="Helical" evidence="17">
    <location>
        <begin position="240"/>
        <end position="258"/>
    </location>
</feature>
<dbReference type="PANTHER" id="PTHR24242:SF192">
    <property type="entry name" value="OLFACTORY RECEPTOR"/>
    <property type="match status" value="1"/>
</dbReference>
<feature type="transmembrane region" description="Helical" evidence="17">
    <location>
        <begin position="125"/>
        <end position="150"/>
    </location>
</feature>
<dbReference type="EMBL" id="KB102338">
    <property type="protein sequence ID" value="ELK35503.1"/>
    <property type="molecule type" value="Genomic_DNA"/>
</dbReference>
<feature type="transmembrane region" description="Helical" evidence="17">
    <location>
        <begin position="295"/>
        <end position="325"/>
    </location>
</feature>
<protein>
    <submittedName>
        <fullName evidence="19">Olfactory receptor 11G2</fullName>
    </submittedName>
</protein>
<keyword evidence="12 15" id="KW-0675">Receptor</keyword>
<evidence type="ECO:0000256" key="12">
    <source>
        <dbReference type="ARBA" id="ARBA00023170"/>
    </source>
</evidence>
<dbReference type="InterPro" id="IPR000725">
    <property type="entry name" value="Olfact_rcpt"/>
</dbReference>
<dbReference type="PANTHER" id="PTHR24242">
    <property type="entry name" value="G-PROTEIN COUPLED RECEPTOR"/>
    <property type="match status" value="1"/>
</dbReference>
<dbReference type="GO" id="GO:0005886">
    <property type="term" value="C:plasma membrane"/>
    <property type="evidence" value="ECO:0007669"/>
    <property type="project" value="UniProtKB-SubCell"/>
</dbReference>
<evidence type="ECO:0000256" key="2">
    <source>
        <dbReference type="ARBA" id="ARBA00004651"/>
    </source>
</evidence>
<comment type="similarity">
    <text evidence="3 15">Belongs to the G-protein coupled receptor 1 family.</text>
</comment>
<dbReference type="GO" id="GO:0004930">
    <property type="term" value="F:G protein-coupled receptor activity"/>
    <property type="evidence" value="ECO:0007669"/>
    <property type="project" value="UniProtKB-KW"/>
</dbReference>
<feature type="transmembrane region" description="Helical" evidence="17">
    <location>
        <begin position="373"/>
        <end position="392"/>
    </location>
</feature>
<evidence type="ECO:0000256" key="7">
    <source>
        <dbReference type="ARBA" id="ARBA00022725"/>
    </source>
</evidence>
<evidence type="ECO:0000256" key="1">
    <source>
        <dbReference type="ARBA" id="ARBA00003929"/>
    </source>
</evidence>
<dbReference type="Proteomes" id="UP000010556">
    <property type="component" value="Unassembled WGS sequence"/>
</dbReference>
<reference evidence="20" key="1">
    <citation type="journal article" date="2013" name="Science">
        <title>Comparative analysis of bat genomes provides insight into the evolution of flight and immunity.</title>
        <authorList>
            <person name="Zhang G."/>
            <person name="Cowled C."/>
            <person name="Shi Z."/>
            <person name="Huang Z."/>
            <person name="Bishop-Lilly K.A."/>
            <person name="Fang X."/>
            <person name="Wynne J.W."/>
            <person name="Xiong Z."/>
            <person name="Baker M.L."/>
            <person name="Zhao W."/>
            <person name="Tachedjian M."/>
            <person name="Zhu Y."/>
            <person name="Zhou P."/>
            <person name="Jiang X."/>
            <person name="Ng J."/>
            <person name="Yang L."/>
            <person name="Wu L."/>
            <person name="Xiao J."/>
            <person name="Feng Y."/>
            <person name="Chen Y."/>
            <person name="Sun X."/>
            <person name="Zhang Y."/>
            <person name="Marsh G.A."/>
            <person name="Crameri G."/>
            <person name="Broder C.C."/>
            <person name="Frey K.G."/>
            <person name="Wang L.F."/>
            <person name="Wang J."/>
        </authorList>
    </citation>
    <scope>NUCLEOTIDE SEQUENCE [LARGE SCALE GENOMIC DNA]</scope>
</reference>
<dbReference type="PROSITE" id="PS00237">
    <property type="entry name" value="G_PROTEIN_RECEP_F1_1"/>
    <property type="match status" value="1"/>
</dbReference>
<keyword evidence="4" id="KW-1003">Cell membrane</keyword>
<feature type="transmembrane region" description="Helical" evidence="17">
    <location>
        <begin position="337"/>
        <end position="361"/>
    </location>
</feature>
<evidence type="ECO:0000256" key="11">
    <source>
        <dbReference type="ARBA" id="ARBA00023157"/>
    </source>
</evidence>
<keyword evidence="9 15" id="KW-0297">G-protein coupled receptor</keyword>
<evidence type="ECO:0000256" key="8">
    <source>
        <dbReference type="ARBA" id="ARBA00022989"/>
    </source>
</evidence>
<evidence type="ECO:0000313" key="19">
    <source>
        <dbReference type="EMBL" id="ELK35503.1"/>
    </source>
</evidence>
<dbReference type="CDD" id="cd15913">
    <property type="entry name" value="7tmA_OR11G-like"/>
    <property type="match status" value="1"/>
</dbReference>
<keyword evidence="14 15" id="KW-0807">Transducer</keyword>
<dbReference type="Pfam" id="PF13853">
    <property type="entry name" value="7tm_4"/>
    <property type="match status" value="1"/>
</dbReference>